<dbReference type="InterPro" id="IPR030678">
    <property type="entry name" value="Peptide/Ni-bd"/>
</dbReference>
<feature type="domain" description="Solute-binding protein family 5" evidence="1">
    <location>
        <begin position="105"/>
        <end position="485"/>
    </location>
</feature>
<dbReference type="PANTHER" id="PTHR30290:SF83">
    <property type="entry name" value="ABC TRANSPORTER SUBSTRATE-BINDING PROTEIN"/>
    <property type="match status" value="1"/>
</dbReference>
<dbReference type="PIRSF" id="PIRSF002741">
    <property type="entry name" value="MppA"/>
    <property type="match status" value="1"/>
</dbReference>
<dbReference type="KEGG" id="bln:Blon_1480"/>
<dbReference type="GO" id="GO:0015833">
    <property type="term" value="P:peptide transport"/>
    <property type="evidence" value="ECO:0007669"/>
    <property type="project" value="TreeGrafter"/>
</dbReference>
<dbReference type="AlphaFoldDB" id="B7GRY1"/>
<evidence type="ECO:0000313" key="3">
    <source>
        <dbReference type="Proteomes" id="UP000001360"/>
    </source>
</evidence>
<dbReference type="Gene3D" id="3.10.105.10">
    <property type="entry name" value="Dipeptide-binding Protein, Domain 3"/>
    <property type="match status" value="1"/>
</dbReference>
<dbReference type="Proteomes" id="UP000001360">
    <property type="component" value="Chromosome"/>
</dbReference>
<dbReference type="SUPFAM" id="SSF53850">
    <property type="entry name" value="Periplasmic binding protein-like II"/>
    <property type="match status" value="1"/>
</dbReference>
<dbReference type="GO" id="GO:0042597">
    <property type="term" value="C:periplasmic space"/>
    <property type="evidence" value="ECO:0007669"/>
    <property type="project" value="UniProtKB-ARBA"/>
</dbReference>
<accession>B7GRY1</accession>
<dbReference type="PANTHER" id="PTHR30290">
    <property type="entry name" value="PERIPLASMIC BINDING COMPONENT OF ABC TRANSPORTER"/>
    <property type="match status" value="1"/>
</dbReference>
<sequence>MVNMKLLWCLSSPKRRRQNIRERFLNTRHVTALVAAGAAIVMLLSGCGSTGISNSSNASDSNIISVYGSEPAHPLFPGNTTEAGGGKVVDQLFAGLVTYDARGGIHNEVADSITSSDNATHYVIKLKSGWKFTDGTPVTARSFVDAWNYTANSANKQASASFFSTIEGYDDLQKPDVDPKATLSGLTVVDDNTIDVKLSQPDSAFPVKAGSHAYMPLPESAFKDPKKFGQHPVSNGPYKFVSWQHNHSIEMVKNPDYKGNRVAKNDGLNFKIYTSPDSAYADLRGGNLDFTSTIPDTALTSFQSDKSLKAYNEPGGNTLTFTIPEWLEHFGQNEEGNLRRQAISMSIDRKTIAEKIFHGTATPAVDFLAAPISAYSKELKGNEVLKYNPSKAKELWAKANAISPWSGEFGIAYNADGTAKNWVEAICNYIKNTLDIDAKSIPMSTSDEFLSNVDSGKMTSAYRSGWGPDYPSADNYLIQLYDSSSADGKGGNSGNYKNPDFDAMMDKALSAPSTEEADKYYQQGEEILLQDLPAIPLWNQNATAASTSAVSGVAFDYGGGPVFTALTKKQ</sequence>
<evidence type="ECO:0000259" key="1">
    <source>
        <dbReference type="Pfam" id="PF00496"/>
    </source>
</evidence>
<proteinExistence type="predicted"/>
<dbReference type="Gene3D" id="3.40.190.10">
    <property type="entry name" value="Periplasmic binding protein-like II"/>
    <property type="match status" value="1"/>
</dbReference>
<dbReference type="EMBL" id="CP001095">
    <property type="protein sequence ID" value="ACJ52561.1"/>
    <property type="molecule type" value="Genomic_DNA"/>
</dbReference>
<gene>
    <name evidence="2" type="ordered locus">Blon_1480</name>
</gene>
<organism evidence="2 3">
    <name type="scientific">Bifidobacterium longum subsp. infantis (strain ATCC 15697 / DSM 20088 / JCM 1222 / NCTC 11817 / S12)</name>
    <dbReference type="NCBI Taxonomy" id="391904"/>
    <lineage>
        <taxon>Bacteria</taxon>
        <taxon>Bacillati</taxon>
        <taxon>Actinomycetota</taxon>
        <taxon>Actinomycetes</taxon>
        <taxon>Bifidobacteriales</taxon>
        <taxon>Bifidobacteriaceae</taxon>
        <taxon>Bifidobacterium</taxon>
    </lineage>
</organism>
<dbReference type="GO" id="GO:0043190">
    <property type="term" value="C:ATP-binding cassette (ABC) transporter complex"/>
    <property type="evidence" value="ECO:0007669"/>
    <property type="project" value="InterPro"/>
</dbReference>
<dbReference type="InterPro" id="IPR000914">
    <property type="entry name" value="SBP_5_dom"/>
</dbReference>
<dbReference type="Gene3D" id="3.90.76.10">
    <property type="entry name" value="Dipeptide-binding Protein, Domain 1"/>
    <property type="match status" value="1"/>
</dbReference>
<dbReference type="Pfam" id="PF00496">
    <property type="entry name" value="SBP_bac_5"/>
    <property type="match status" value="1"/>
</dbReference>
<reference evidence="2 3" key="1">
    <citation type="journal article" date="2008" name="Proc. Natl. Acad. Sci. U.S.A.">
        <title>The genome sequence of Bifidobacterium longum subsp. infantis reveals adaptations for milk utilization within the infant microbiome.</title>
        <authorList>
            <person name="Sela D.A."/>
            <person name="Chapman J."/>
            <person name="Adeuya A."/>
            <person name="Kim J.H."/>
            <person name="Chen F."/>
            <person name="Whitehead T.R."/>
            <person name="Lapidus A."/>
            <person name="Rokhsar D.S."/>
            <person name="Lebrilla C.B."/>
            <person name="German J.B."/>
            <person name="Price N.P."/>
            <person name="Richardson P.M."/>
            <person name="Mills D.A."/>
        </authorList>
    </citation>
    <scope>NUCLEOTIDE SEQUENCE [LARGE SCALE GENOMIC DNA]</scope>
    <source>
        <strain evidence="3">ATCC 15697 / DSM 20088 / JCM 1222 / NCTC 11817 / S12 [JGI]</strain>
    </source>
</reference>
<dbReference type="InterPro" id="IPR039424">
    <property type="entry name" value="SBP_5"/>
</dbReference>
<protein>
    <submittedName>
        <fullName evidence="2">Extracellular solute-binding protein, family 5</fullName>
    </submittedName>
</protein>
<dbReference type="GO" id="GO:1904680">
    <property type="term" value="F:peptide transmembrane transporter activity"/>
    <property type="evidence" value="ECO:0007669"/>
    <property type="project" value="TreeGrafter"/>
</dbReference>
<name>B7GRY1_BIFLS</name>
<evidence type="ECO:0000313" key="2">
    <source>
        <dbReference type="EMBL" id="ACJ52561.1"/>
    </source>
</evidence>
<dbReference type="CDD" id="cd00995">
    <property type="entry name" value="PBP2_NikA_DppA_OppA_like"/>
    <property type="match status" value="1"/>
</dbReference>